<evidence type="ECO:0000256" key="2">
    <source>
        <dbReference type="ARBA" id="ARBA00023125"/>
    </source>
</evidence>
<dbReference type="Proteomes" id="UP000323856">
    <property type="component" value="Unassembled WGS sequence"/>
</dbReference>
<dbReference type="InterPro" id="IPR036390">
    <property type="entry name" value="WH_DNA-bd_sf"/>
</dbReference>
<name>A0A5B0E7Q0_9MICC</name>
<reference evidence="6 7" key="1">
    <citation type="submission" date="2019-07" db="EMBL/GenBank/DDBJ databases">
        <title>Analysis of the biochemical properties, biological activity and biotechnological potential of siderophores and biosurfactants produced by Antarctic psychrotolerant bacteria.</title>
        <authorList>
            <person name="Styczynski M."/>
            <person name="Krucon T."/>
            <person name="Decewicz P."/>
            <person name="Dziewit L."/>
        </authorList>
    </citation>
    <scope>NUCLEOTIDE SEQUENCE [LARGE SCALE GENOMIC DNA]</scope>
    <source>
        <strain evidence="6 7">ANT_H27</strain>
    </source>
</reference>
<accession>A0A5B0E7Q0</accession>
<dbReference type="GO" id="GO:0003677">
    <property type="term" value="F:DNA binding"/>
    <property type="evidence" value="ECO:0007669"/>
    <property type="project" value="UniProtKB-KW"/>
</dbReference>
<comment type="caution">
    <text evidence="6">The sequence shown here is derived from an EMBL/GenBank/DDBJ whole genome shotgun (WGS) entry which is preliminary data.</text>
</comment>
<dbReference type="PANTHER" id="PTHR24567">
    <property type="entry name" value="CRP FAMILY TRANSCRIPTIONAL REGULATORY PROTEIN"/>
    <property type="match status" value="1"/>
</dbReference>
<dbReference type="InterPro" id="IPR012318">
    <property type="entry name" value="HTH_CRP"/>
</dbReference>
<dbReference type="Pfam" id="PF13545">
    <property type="entry name" value="HTH_Crp_2"/>
    <property type="match status" value="1"/>
</dbReference>
<feature type="domain" description="Cyclic nucleotide-binding" evidence="4">
    <location>
        <begin position="23"/>
        <end position="143"/>
    </location>
</feature>
<dbReference type="InterPro" id="IPR014710">
    <property type="entry name" value="RmlC-like_jellyroll"/>
</dbReference>
<dbReference type="Gene3D" id="1.10.10.10">
    <property type="entry name" value="Winged helix-like DNA-binding domain superfamily/Winged helix DNA-binding domain"/>
    <property type="match status" value="1"/>
</dbReference>
<dbReference type="Pfam" id="PF00027">
    <property type="entry name" value="cNMP_binding"/>
    <property type="match status" value="1"/>
</dbReference>
<dbReference type="EMBL" id="VOBL01000019">
    <property type="protein sequence ID" value="KAA0974302.1"/>
    <property type="molecule type" value="Genomic_DNA"/>
</dbReference>
<dbReference type="SUPFAM" id="SSF46785">
    <property type="entry name" value="Winged helix' DNA-binding domain"/>
    <property type="match status" value="1"/>
</dbReference>
<keyword evidence="3" id="KW-0804">Transcription</keyword>
<feature type="domain" description="HTH crp-type" evidence="5">
    <location>
        <begin position="157"/>
        <end position="226"/>
    </location>
</feature>
<dbReference type="RefSeq" id="WP_007270917.1">
    <property type="nucleotide sequence ID" value="NZ_JBITUG010000008.1"/>
</dbReference>
<keyword evidence="2" id="KW-0238">DNA-binding</keyword>
<dbReference type="PROSITE" id="PS51063">
    <property type="entry name" value="HTH_CRP_2"/>
    <property type="match status" value="1"/>
</dbReference>
<dbReference type="InterPro" id="IPR018490">
    <property type="entry name" value="cNMP-bd_dom_sf"/>
</dbReference>
<dbReference type="GO" id="GO:0005829">
    <property type="term" value="C:cytosol"/>
    <property type="evidence" value="ECO:0007669"/>
    <property type="project" value="TreeGrafter"/>
</dbReference>
<organism evidence="6 7">
    <name type="scientific">Paeniglutamicibacter gangotriensis</name>
    <dbReference type="NCBI Taxonomy" id="254787"/>
    <lineage>
        <taxon>Bacteria</taxon>
        <taxon>Bacillati</taxon>
        <taxon>Actinomycetota</taxon>
        <taxon>Actinomycetes</taxon>
        <taxon>Micrococcales</taxon>
        <taxon>Micrococcaceae</taxon>
        <taxon>Paeniglutamicibacter</taxon>
    </lineage>
</organism>
<dbReference type="PROSITE" id="PS50042">
    <property type="entry name" value="CNMP_BINDING_3"/>
    <property type="match status" value="1"/>
</dbReference>
<dbReference type="InterPro" id="IPR000595">
    <property type="entry name" value="cNMP-bd_dom"/>
</dbReference>
<evidence type="ECO:0000259" key="4">
    <source>
        <dbReference type="PROSITE" id="PS50042"/>
    </source>
</evidence>
<dbReference type="AlphaFoldDB" id="A0A5B0E7Q0"/>
<gene>
    <name evidence="6" type="ORF">FQ154_15785</name>
</gene>
<evidence type="ECO:0000313" key="7">
    <source>
        <dbReference type="Proteomes" id="UP000323856"/>
    </source>
</evidence>
<dbReference type="PANTHER" id="PTHR24567:SF28">
    <property type="entry name" value="LISTERIOLYSIN REGULATORY PROTEIN"/>
    <property type="match status" value="1"/>
</dbReference>
<evidence type="ECO:0000256" key="1">
    <source>
        <dbReference type="ARBA" id="ARBA00023015"/>
    </source>
</evidence>
<sequence length="231" mass="25472">MQQLPNHPRGENALAQLVARVPLFAQLSESELSEVARRVTHRSHPRNIQLYGAGEHNASLMIIHSGLVKIYRITAAGHEQVIRILGPGDFLGESTFVDRTAADHFAVTLEPADICALHHDDLQSYLLSFPGVAMKMFETLTRRLAETEHQLSSVAGDDADHRVAAYLLQVAPAAGTGMFRLPISKKDIASLLGLTPETFSRKLAYFEGSGWILLHPGRDLEIRDRTALSHL</sequence>
<dbReference type="SUPFAM" id="SSF51206">
    <property type="entry name" value="cAMP-binding domain-like"/>
    <property type="match status" value="1"/>
</dbReference>
<dbReference type="OrthoDB" id="156829at2"/>
<evidence type="ECO:0000313" key="6">
    <source>
        <dbReference type="EMBL" id="KAA0974302.1"/>
    </source>
</evidence>
<dbReference type="SMART" id="SM00100">
    <property type="entry name" value="cNMP"/>
    <property type="match status" value="1"/>
</dbReference>
<dbReference type="SMART" id="SM00419">
    <property type="entry name" value="HTH_CRP"/>
    <property type="match status" value="1"/>
</dbReference>
<evidence type="ECO:0000259" key="5">
    <source>
        <dbReference type="PROSITE" id="PS51063"/>
    </source>
</evidence>
<dbReference type="GO" id="GO:0003700">
    <property type="term" value="F:DNA-binding transcription factor activity"/>
    <property type="evidence" value="ECO:0007669"/>
    <property type="project" value="TreeGrafter"/>
</dbReference>
<dbReference type="Gene3D" id="2.60.120.10">
    <property type="entry name" value="Jelly Rolls"/>
    <property type="match status" value="1"/>
</dbReference>
<dbReference type="InterPro" id="IPR050397">
    <property type="entry name" value="Env_Response_Regulators"/>
</dbReference>
<dbReference type="InterPro" id="IPR036388">
    <property type="entry name" value="WH-like_DNA-bd_sf"/>
</dbReference>
<dbReference type="PRINTS" id="PR00034">
    <property type="entry name" value="HTHCRP"/>
</dbReference>
<evidence type="ECO:0000256" key="3">
    <source>
        <dbReference type="ARBA" id="ARBA00023163"/>
    </source>
</evidence>
<dbReference type="CDD" id="cd00038">
    <property type="entry name" value="CAP_ED"/>
    <property type="match status" value="1"/>
</dbReference>
<proteinExistence type="predicted"/>
<protein>
    <submittedName>
        <fullName evidence="6">Crp/Fnr family transcriptional regulator</fullName>
    </submittedName>
</protein>
<keyword evidence="1" id="KW-0805">Transcription regulation</keyword>